<dbReference type="OrthoDB" id="6885851at2"/>
<organism evidence="1 2">
    <name type="scientific">Simplicispira suum</name>
    <dbReference type="NCBI Taxonomy" id="2109915"/>
    <lineage>
        <taxon>Bacteria</taxon>
        <taxon>Pseudomonadati</taxon>
        <taxon>Pseudomonadota</taxon>
        <taxon>Betaproteobacteria</taxon>
        <taxon>Burkholderiales</taxon>
        <taxon>Comamonadaceae</taxon>
        <taxon>Simplicispira</taxon>
    </lineage>
</organism>
<dbReference type="Proteomes" id="UP000239326">
    <property type="component" value="Plasmid unnamed1"/>
</dbReference>
<evidence type="ECO:0000313" key="1">
    <source>
        <dbReference type="EMBL" id="AVO43468.1"/>
    </source>
</evidence>
<proteinExistence type="predicted"/>
<geneLocation type="plasmid" evidence="1 2">
    <name>unnamed1</name>
</geneLocation>
<dbReference type="EMBL" id="CP027670">
    <property type="protein sequence ID" value="AVO43468.1"/>
    <property type="molecule type" value="Genomic_DNA"/>
</dbReference>
<dbReference type="AlphaFoldDB" id="A0A2S0N5P4"/>
<reference evidence="1 2" key="1">
    <citation type="submission" date="2018-03" db="EMBL/GenBank/DDBJ databases">
        <title>Genome sequencing of Simplicispira sp.</title>
        <authorList>
            <person name="Kim S.-J."/>
            <person name="Heo J."/>
            <person name="Kwon S.-W."/>
        </authorList>
    </citation>
    <scope>NUCLEOTIDE SEQUENCE [LARGE SCALE GENOMIC DNA]</scope>
    <source>
        <strain evidence="1 2">SC1-8</strain>
        <plasmid evidence="1 2">unnamed1</plasmid>
    </source>
</reference>
<keyword evidence="1" id="KW-0614">Plasmid</keyword>
<evidence type="ECO:0000313" key="2">
    <source>
        <dbReference type="Proteomes" id="UP000239326"/>
    </source>
</evidence>
<dbReference type="RefSeq" id="WP_106448416.1">
    <property type="nucleotide sequence ID" value="NZ_CP027670.1"/>
</dbReference>
<protein>
    <submittedName>
        <fullName evidence="1">Uncharacterized protein</fullName>
    </submittedName>
</protein>
<sequence length="220" mass="25045">MFFRKKVDCRSKEAMTTFLLTHNRYQVDNRAIGSGTSYANKIKLHNLGLRGSQLEKAFDIYAADDDFWPQISGPIRAFEHETDAAYSVARMGRSGGYLVLARAQYEYPGYKSTCSKCGKLNFQEAGPEAKCGVCHSPRVNLKKPLRWIRTTGSSIDHAMAAEDFMDLSMEDLKLKVDLVLRFDEVCDSVRERFLCLLDNYMVVEKTIMVPTKVRHLEPVL</sequence>
<gene>
    <name evidence="1" type="ORF">C6571_18760</name>
</gene>
<name>A0A2S0N5P4_9BURK</name>
<dbReference type="KEGG" id="simp:C6571_18760"/>
<keyword evidence="2" id="KW-1185">Reference proteome</keyword>
<accession>A0A2S0N5P4</accession>